<evidence type="ECO:0000313" key="2">
    <source>
        <dbReference type="Proteomes" id="UP000035680"/>
    </source>
</evidence>
<name>A0A0K0F0R0_STRVS</name>
<dbReference type="WBParaSite" id="SVE_0237600.1">
    <property type="protein sequence ID" value="SVE_0237600.1"/>
    <property type="gene ID" value="SVE_0237600"/>
</dbReference>
<proteinExistence type="predicted"/>
<reference evidence="2" key="1">
    <citation type="submission" date="2014-07" db="EMBL/GenBank/DDBJ databases">
        <authorList>
            <person name="Martin A.A"/>
            <person name="De Silva N."/>
        </authorList>
    </citation>
    <scope>NUCLEOTIDE SEQUENCE</scope>
</reference>
<evidence type="ECO:0000256" key="1">
    <source>
        <dbReference type="SAM" id="MobiDB-lite"/>
    </source>
</evidence>
<reference evidence="3" key="2">
    <citation type="submission" date="2015-08" db="UniProtKB">
        <authorList>
            <consortium name="WormBaseParasite"/>
        </authorList>
    </citation>
    <scope>IDENTIFICATION</scope>
</reference>
<sequence>MANYSKRVNYNLYMSKNKDFPHNRGHIFSADSTTKKYDSEHNLPSDSMDEASDVFETLSVSADIRDIQIRTRNRRSCRTSKRKASASKQNTEDEVVSKKVRYYKCPKVVKLSSMVNSNVGSSRVESLVTYQGNRRFYNFSFKNTPPTTLYDHIYSSD</sequence>
<organism evidence="2 3">
    <name type="scientific">Strongyloides venezuelensis</name>
    <name type="common">Threadworm</name>
    <dbReference type="NCBI Taxonomy" id="75913"/>
    <lineage>
        <taxon>Eukaryota</taxon>
        <taxon>Metazoa</taxon>
        <taxon>Ecdysozoa</taxon>
        <taxon>Nematoda</taxon>
        <taxon>Chromadorea</taxon>
        <taxon>Rhabditida</taxon>
        <taxon>Tylenchina</taxon>
        <taxon>Panagrolaimomorpha</taxon>
        <taxon>Strongyloidoidea</taxon>
        <taxon>Strongyloididae</taxon>
        <taxon>Strongyloides</taxon>
    </lineage>
</organism>
<feature type="compositionally biased region" description="Basic residues" evidence="1">
    <location>
        <begin position="73"/>
        <end position="85"/>
    </location>
</feature>
<keyword evidence="2" id="KW-1185">Reference proteome</keyword>
<accession>A0A0K0F0R0</accession>
<dbReference type="AlphaFoldDB" id="A0A0K0F0R0"/>
<feature type="region of interest" description="Disordered" evidence="1">
    <location>
        <begin position="73"/>
        <end position="93"/>
    </location>
</feature>
<evidence type="ECO:0000313" key="3">
    <source>
        <dbReference type="WBParaSite" id="SVE_0237600.1"/>
    </source>
</evidence>
<dbReference type="Proteomes" id="UP000035680">
    <property type="component" value="Unassembled WGS sequence"/>
</dbReference>
<protein>
    <submittedName>
        <fullName evidence="3">Uncharacterized protein</fullName>
    </submittedName>
</protein>